<dbReference type="InterPro" id="IPR041614">
    <property type="entry name" value="DprA_WH"/>
</dbReference>
<dbReference type="SUPFAM" id="SSF102405">
    <property type="entry name" value="MCP/YpsA-like"/>
    <property type="match status" value="1"/>
</dbReference>
<protein>
    <submittedName>
        <fullName evidence="4">DNA-protecting protein DprA</fullName>
    </submittedName>
</protein>
<proteinExistence type="inferred from homology"/>
<dbReference type="EMBL" id="PCSX01000008">
    <property type="protein sequence ID" value="PIP58416.1"/>
    <property type="molecule type" value="Genomic_DNA"/>
</dbReference>
<feature type="domain" description="DprA winged helix" evidence="3">
    <location>
        <begin position="231"/>
        <end position="280"/>
    </location>
</feature>
<organism evidence="4 5">
    <name type="scientific">Candidatus Vogelbacteria bacterium CG22_combo_CG10-13_8_21_14_all_37_9</name>
    <dbReference type="NCBI Taxonomy" id="1975046"/>
    <lineage>
        <taxon>Bacteria</taxon>
        <taxon>Candidatus Vogeliibacteriota</taxon>
    </lineage>
</organism>
<dbReference type="InterPro" id="IPR003488">
    <property type="entry name" value="DprA"/>
</dbReference>
<name>A0A2H0BL55_9BACT</name>
<dbReference type="PANTHER" id="PTHR43022:SF1">
    <property type="entry name" value="PROTEIN SMF"/>
    <property type="match status" value="1"/>
</dbReference>
<reference evidence="4 5" key="1">
    <citation type="submission" date="2017-09" db="EMBL/GenBank/DDBJ databases">
        <title>Depth-based differentiation of microbial function through sediment-hosted aquifers and enrichment of novel symbionts in the deep terrestrial subsurface.</title>
        <authorList>
            <person name="Probst A.J."/>
            <person name="Ladd B."/>
            <person name="Jarett J.K."/>
            <person name="Geller-Mcgrath D.E."/>
            <person name="Sieber C.M."/>
            <person name="Emerson J.B."/>
            <person name="Anantharaman K."/>
            <person name="Thomas B.C."/>
            <person name="Malmstrom R."/>
            <person name="Stieglmeier M."/>
            <person name="Klingl A."/>
            <person name="Woyke T."/>
            <person name="Ryan C.M."/>
            <person name="Banfield J.F."/>
        </authorList>
    </citation>
    <scope>NUCLEOTIDE SEQUENCE [LARGE SCALE GENOMIC DNA]</scope>
    <source>
        <strain evidence="4">CG22_combo_CG10-13_8_21_14_all_37_9</strain>
    </source>
</reference>
<dbReference type="Gene3D" id="3.40.50.450">
    <property type="match status" value="1"/>
</dbReference>
<feature type="domain" description="Smf/DprA SLOG" evidence="2">
    <location>
        <begin position="13"/>
        <end position="215"/>
    </location>
</feature>
<dbReference type="NCBIfam" id="TIGR00732">
    <property type="entry name" value="dprA"/>
    <property type="match status" value="1"/>
</dbReference>
<dbReference type="GO" id="GO:0009294">
    <property type="term" value="P:DNA-mediated transformation"/>
    <property type="evidence" value="ECO:0007669"/>
    <property type="project" value="InterPro"/>
</dbReference>
<dbReference type="InterPro" id="IPR057666">
    <property type="entry name" value="DrpA_SLOG"/>
</dbReference>
<evidence type="ECO:0000259" key="3">
    <source>
        <dbReference type="Pfam" id="PF17782"/>
    </source>
</evidence>
<dbReference type="AlphaFoldDB" id="A0A2H0BL55"/>
<evidence type="ECO:0000313" key="4">
    <source>
        <dbReference type="EMBL" id="PIP58416.1"/>
    </source>
</evidence>
<accession>A0A2H0BL55</accession>
<evidence type="ECO:0000256" key="1">
    <source>
        <dbReference type="ARBA" id="ARBA00006525"/>
    </source>
</evidence>
<dbReference type="PANTHER" id="PTHR43022">
    <property type="entry name" value="PROTEIN SMF"/>
    <property type="match status" value="1"/>
</dbReference>
<dbReference type="InterPro" id="IPR036388">
    <property type="entry name" value="WH-like_DNA-bd_sf"/>
</dbReference>
<comment type="caution">
    <text evidence="4">The sequence shown here is derived from an EMBL/GenBank/DDBJ whole genome shotgun (WGS) entry which is preliminary data.</text>
</comment>
<sequence length="289" mass="31707">MPKIFQKLTGLAIPEPLREIPEPPQTLFYQGQIFKTDENFLTVVGSRRMSHYGREVCEKLIAGLQNYPITIVSGLALGIDTVAHQSALRAKLRTIAFPGSGLDQSVLYPRSNLKLAEEIIETGGLLISELAPTQKATPYTFPRRNRLMAGLSKATLIIEASQKSGTLITARLALDYNREVLAVPGAITWPNSFGPNYLIREGAIPITSSVDILQVFGFEPENSDQQLKLIPEDLSTDELKILKLIQAGETNIDQMIIDSKLSAPVVNTILMLLEIKGLISNKNGIISLT</sequence>
<evidence type="ECO:0000259" key="2">
    <source>
        <dbReference type="Pfam" id="PF02481"/>
    </source>
</evidence>
<gene>
    <name evidence="4" type="primary">dprA</name>
    <name evidence="4" type="ORF">COX02_00355</name>
</gene>
<comment type="similarity">
    <text evidence="1">Belongs to the DprA/Smf family.</text>
</comment>
<dbReference type="Pfam" id="PF02481">
    <property type="entry name" value="DNA_processg_A"/>
    <property type="match status" value="1"/>
</dbReference>
<evidence type="ECO:0000313" key="5">
    <source>
        <dbReference type="Proteomes" id="UP000229334"/>
    </source>
</evidence>
<dbReference type="Pfam" id="PF17782">
    <property type="entry name" value="WHD_DprA"/>
    <property type="match status" value="1"/>
</dbReference>
<dbReference type="Proteomes" id="UP000229334">
    <property type="component" value="Unassembled WGS sequence"/>
</dbReference>
<dbReference type="Gene3D" id="1.10.10.10">
    <property type="entry name" value="Winged helix-like DNA-binding domain superfamily/Winged helix DNA-binding domain"/>
    <property type="match status" value="1"/>
</dbReference>